<evidence type="ECO:0000256" key="2">
    <source>
        <dbReference type="SAM" id="SignalP"/>
    </source>
</evidence>
<proteinExistence type="predicted"/>
<organism evidence="3 4">
    <name type="scientific">Babesia divergens</name>
    <dbReference type="NCBI Taxonomy" id="32595"/>
    <lineage>
        <taxon>Eukaryota</taxon>
        <taxon>Sar</taxon>
        <taxon>Alveolata</taxon>
        <taxon>Apicomplexa</taxon>
        <taxon>Aconoidasida</taxon>
        <taxon>Piroplasmida</taxon>
        <taxon>Babesiidae</taxon>
        <taxon>Babesia</taxon>
    </lineage>
</organism>
<feature type="signal peptide" evidence="2">
    <location>
        <begin position="1"/>
        <end position="19"/>
    </location>
</feature>
<feature type="region of interest" description="Disordered" evidence="1">
    <location>
        <begin position="25"/>
        <end position="75"/>
    </location>
</feature>
<sequence length="315" mass="34669">MKCVTGLVVATIWFLVTLASDVEKGLTGRQPPTDVQEESTQDVSLGDENMTPAVEGGDATDGEESDEEEQDETFDGRKNIVQTLEFCLRKGDITPSELVNCASDILIGGGDSPNPAFTKCVGEYLTCTQLMCTALLAEYEGSDVEYSSTFKCLGSCVPQLFSCLARTAITIVARSVNAQEPSPGMLLDLLEKPSANRTLVTTIVECLEDPTGRKTTPAFLKCINDYLHVHNRTKFDSIGFILGNYLVKSAMKLVLSDEKDFYDRAKVFGDCIPVLLRNLFGVEEFSFSCKKRSYIENYDESDDEDFEEGDGSYDD</sequence>
<gene>
    <name evidence="3" type="ORF">X943_000917</name>
</gene>
<name>A0AAD9LGL7_BABDI</name>
<evidence type="ECO:0000313" key="4">
    <source>
        <dbReference type="Proteomes" id="UP001195914"/>
    </source>
</evidence>
<keyword evidence="4" id="KW-1185">Reference proteome</keyword>
<keyword evidence="2" id="KW-0732">Signal</keyword>
<evidence type="ECO:0000313" key="3">
    <source>
        <dbReference type="EMBL" id="KAK1936008.1"/>
    </source>
</evidence>
<dbReference type="EMBL" id="JAHBMH010000044">
    <property type="protein sequence ID" value="KAK1936008.1"/>
    <property type="molecule type" value="Genomic_DNA"/>
</dbReference>
<dbReference type="AlphaFoldDB" id="A0AAD9LGL7"/>
<reference evidence="3" key="1">
    <citation type="journal article" date="2014" name="Nucleic Acids Res.">
        <title>The evolutionary dynamics of variant antigen genes in Babesia reveal a history of genomic innovation underlying host-parasite interaction.</title>
        <authorList>
            <person name="Jackson A.P."/>
            <person name="Otto T.D."/>
            <person name="Darby A."/>
            <person name="Ramaprasad A."/>
            <person name="Xia D."/>
            <person name="Echaide I.E."/>
            <person name="Farber M."/>
            <person name="Gahlot S."/>
            <person name="Gamble J."/>
            <person name="Gupta D."/>
            <person name="Gupta Y."/>
            <person name="Jackson L."/>
            <person name="Malandrin L."/>
            <person name="Malas T.B."/>
            <person name="Moussa E."/>
            <person name="Nair M."/>
            <person name="Reid A.J."/>
            <person name="Sanders M."/>
            <person name="Sharma J."/>
            <person name="Tracey A."/>
            <person name="Quail M.A."/>
            <person name="Weir W."/>
            <person name="Wastling J.M."/>
            <person name="Hall N."/>
            <person name="Willadsen P."/>
            <person name="Lingelbach K."/>
            <person name="Shiels B."/>
            <person name="Tait A."/>
            <person name="Berriman M."/>
            <person name="Allred D.R."/>
            <person name="Pain A."/>
        </authorList>
    </citation>
    <scope>NUCLEOTIDE SEQUENCE</scope>
    <source>
        <strain evidence="3">1802A</strain>
    </source>
</reference>
<feature type="compositionally biased region" description="Acidic residues" evidence="1">
    <location>
        <begin position="58"/>
        <end position="73"/>
    </location>
</feature>
<accession>A0AAD9LGL7</accession>
<protein>
    <submittedName>
        <fullName evidence="3">Membrane protein</fullName>
    </submittedName>
</protein>
<evidence type="ECO:0000256" key="1">
    <source>
        <dbReference type="SAM" id="MobiDB-lite"/>
    </source>
</evidence>
<feature type="chain" id="PRO_5041932981" evidence="2">
    <location>
        <begin position="20"/>
        <end position="315"/>
    </location>
</feature>
<reference evidence="3" key="2">
    <citation type="submission" date="2021-05" db="EMBL/GenBank/DDBJ databases">
        <authorList>
            <person name="Pain A."/>
        </authorList>
    </citation>
    <scope>NUCLEOTIDE SEQUENCE</scope>
    <source>
        <strain evidence="3">1802A</strain>
    </source>
</reference>
<dbReference type="Proteomes" id="UP001195914">
    <property type="component" value="Unassembled WGS sequence"/>
</dbReference>
<comment type="caution">
    <text evidence="3">The sequence shown here is derived from an EMBL/GenBank/DDBJ whole genome shotgun (WGS) entry which is preliminary data.</text>
</comment>